<dbReference type="EMBL" id="POTW01000035">
    <property type="protein sequence ID" value="PZF82624.1"/>
    <property type="molecule type" value="Genomic_DNA"/>
</dbReference>
<gene>
    <name evidence="2" type="ORF">C1I92_15925</name>
</gene>
<proteinExistence type="predicted"/>
<keyword evidence="1" id="KW-0732">Signal</keyword>
<evidence type="ECO:0008006" key="4">
    <source>
        <dbReference type="Google" id="ProtNLM"/>
    </source>
</evidence>
<evidence type="ECO:0000313" key="3">
    <source>
        <dbReference type="Proteomes" id="UP000248764"/>
    </source>
</evidence>
<evidence type="ECO:0000313" key="2">
    <source>
        <dbReference type="EMBL" id="PZF82624.1"/>
    </source>
</evidence>
<reference evidence="2 3" key="1">
    <citation type="submission" date="2018-01" db="EMBL/GenBank/DDBJ databases">
        <title>Draft genome sequence of Jiangella sp. GTF31.</title>
        <authorList>
            <person name="Sahin N."/>
            <person name="Ay H."/>
            <person name="Saygin H."/>
        </authorList>
    </citation>
    <scope>NUCLEOTIDE SEQUENCE [LARGE SCALE GENOMIC DNA]</scope>
    <source>
        <strain evidence="2 3">GTF31</strain>
    </source>
</reference>
<sequence>MTRQHVLRRLAAVGAVALVGAAPALTPATAEETALATVGFAVTGPQEIVFDYGDDACATIDLPDAAARAFRDSSGDVHLIATHYQHWASIGPSLNAVERDCGHMIYAAGANPLPETFDNRGWLESFYTLDGDTIHGLVAMDYHPDHYTGLDCSVQDECWYGTTVQATSTDGGYSFTSPPTGTPRFIAGPDVPFDAASPDRVGTFVPSTIVEGPGGYLYATLSYDRPSGEGSCLIRTLPQDLGNPASWRAWDGTGFGVQFSSPYAPGTEPGDNDCAPVASSLGWPIRSLIKVEGQNLYLAIAHGTATVGGVTKAVVRASTSTDLRTWTTPQTVMELPRYGQFGENCSTHASQERYQYPSLLDPESTSINFNSTGSTAYIYATAIRYCEGLDRNLVRWPISITVS</sequence>
<organism evidence="2 3">
    <name type="scientific">Jiangella anatolica</name>
    <dbReference type="NCBI Taxonomy" id="2670374"/>
    <lineage>
        <taxon>Bacteria</taxon>
        <taxon>Bacillati</taxon>
        <taxon>Actinomycetota</taxon>
        <taxon>Actinomycetes</taxon>
        <taxon>Jiangellales</taxon>
        <taxon>Jiangellaceae</taxon>
        <taxon>Jiangella</taxon>
    </lineage>
</organism>
<protein>
    <recommendedName>
        <fullName evidence="4">DUF4185 domain-containing protein</fullName>
    </recommendedName>
</protein>
<keyword evidence="3" id="KW-1185">Reference proteome</keyword>
<dbReference type="AlphaFoldDB" id="A0A2W2BQI7"/>
<name>A0A2W2BQI7_9ACTN</name>
<evidence type="ECO:0000256" key="1">
    <source>
        <dbReference type="SAM" id="SignalP"/>
    </source>
</evidence>
<comment type="caution">
    <text evidence="2">The sequence shown here is derived from an EMBL/GenBank/DDBJ whole genome shotgun (WGS) entry which is preliminary data.</text>
</comment>
<feature type="signal peptide" evidence="1">
    <location>
        <begin position="1"/>
        <end position="30"/>
    </location>
</feature>
<dbReference type="RefSeq" id="WP_111255636.1">
    <property type="nucleotide sequence ID" value="NZ_POTW01000035.1"/>
</dbReference>
<accession>A0A2W2BQI7</accession>
<dbReference type="Proteomes" id="UP000248764">
    <property type="component" value="Unassembled WGS sequence"/>
</dbReference>
<feature type="chain" id="PRO_5016098825" description="DUF4185 domain-containing protein" evidence="1">
    <location>
        <begin position="31"/>
        <end position="403"/>
    </location>
</feature>